<name>A0AAV1YWF8_9ARAC</name>
<protein>
    <recommendedName>
        <fullName evidence="5">Glycine-rich protein</fullName>
    </recommendedName>
</protein>
<dbReference type="EMBL" id="CAXIEN010000008">
    <property type="protein sequence ID" value="CAL1263179.1"/>
    <property type="molecule type" value="Genomic_DNA"/>
</dbReference>
<keyword evidence="4" id="KW-1185">Reference proteome</keyword>
<reference evidence="3 4" key="1">
    <citation type="submission" date="2024-04" db="EMBL/GenBank/DDBJ databases">
        <authorList>
            <person name="Rising A."/>
            <person name="Reimegard J."/>
            <person name="Sonavane S."/>
            <person name="Akerstrom W."/>
            <person name="Nylinder S."/>
            <person name="Hedman E."/>
            <person name="Kallberg Y."/>
        </authorList>
    </citation>
    <scope>NUCLEOTIDE SEQUENCE [LARGE SCALE GENOMIC DNA]</scope>
</reference>
<feature type="compositionally biased region" description="Gly residues" evidence="1">
    <location>
        <begin position="23"/>
        <end position="47"/>
    </location>
</feature>
<sequence length="73" mass="6649">MARFLYFVLASSLLIAVESTGGWSSGGGGGGWSTGGGGGGGSKGDTGGGITVLAIPLTLTSISTDGGGGGKGG</sequence>
<feature type="non-terminal residue" evidence="3">
    <location>
        <position position="73"/>
    </location>
</feature>
<evidence type="ECO:0000256" key="2">
    <source>
        <dbReference type="SAM" id="SignalP"/>
    </source>
</evidence>
<evidence type="ECO:0000313" key="4">
    <source>
        <dbReference type="Proteomes" id="UP001497382"/>
    </source>
</evidence>
<organism evidence="3 4">
    <name type="scientific">Larinioides sclopetarius</name>
    <dbReference type="NCBI Taxonomy" id="280406"/>
    <lineage>
        <taxon>Eukaryota</taxon>
        <taxon>Metazoa</taxon>
        <taxon>Ecdysozoa</taxon>
        <taxon>Arthropoda</taxon>
        <taxon>Chelicerata</taxon>
        <taxon>Arachnida</taxon>
        <taxon>Araneae</taxon>
        <taxon>Araneomorphae</taxon>
        <taxon>Entelegynae</taxon>
        <taxon>Araneoidea</taxon>
        <taxon>Araneidae</taxon>
        <taxon>Larinioides</taxon>
    </lineage>
</organism>
<feature type="chain" id="PRO_5043438466" description="Glycine-rich protein" evidence="2">
    <location>
        <begin position="20"/>
        <end position="73"/>
    </location>
</feature>
<feature type="region of interest" description="Disordered" evidence="1">
    <location>
        <begin position="21"/>
        <end position="47"/>
    </location>
</feature>
<dbReference type="AlphaFoldDB" id="A0AAV1YWF8"/>
<evidence type="ECO:0000313" key="3">
    <source>
        <dbReference type="EMBL" id="CAL1263179.1"/>
    </source>
</evidence>
<keyword evidence="2" id="KW-0732">Signal</keyword>
<feature type="signal peptide" evidence="2">
    <location>
        <begin position="1"/>
        <end position="19"/>
    </location>
</feature>
<evidence type="ECO:0000256" key="1">
    <source>
        <dbReference type="SAM" id="MobiDB-lite"/>
    </source>
</evidence>
<comment type="caution">
    <text evidence="3">The sequence shown here is derived from an EMBL/GenBank/DDBJ whole genome shotgun (WGS) entry which is preliminary data.</text>
</comment>
<gene>
    <name evidence="3" type="ORF">LARSCL_LOCUS1372</name>
</gene>
<accession>A0AAV1YWF8</accession>
<evidence type="ECO:0008006" key="5">
    <source>
        <dbReference type="Google" id="ProtNLM"/>
    </source>
</evidence>
<dbReference type="Proteomes" id="UP001497382">
    <property type="component" value="Unassembled WGS sequence"/>
</dbReference>
<proteinExistence type="predicted"/>